<dbReference type="Proteomes" id="UP001606300">
    <property type="component" value="Unassembled WGS sequence"/>
</dbReference>
<proteinExistence type="predicted"/>
<dbReference type="CDD" id="cd07185">
    <property type="entry name" value="OmpA_C-like"/>
    <property type="match status" value="1"/>
</dbReference>
<feature type="domain" description="OmpA-like" evidence="2">
    <location>
        <begin position="39"/>
        <end position="153"/>
    </location>
</feature>
<evidence type="ECO:0000313" key="3">
    <source>
        <dbReference type="EMBL" id="MFG6417185.1"/>
    </source>
</evidence>
<reference evidence="3 4" key="1">
    <citation type="submission" date="2024-09" db="EMBL/GenBank/DDBJ databases">
        <title>Novel species of the genus Pelomonas and Roseateles isolated from streams.</title>
        <authorList>
            <person name="Lu H."/>
        </authorList>
    </citation>
    <scope>NUCLEOTIDE SEQUENCE [LARGE SCALE GENOMIC DNA]</scope>
    <source>
        <strain evidence="3 4">DC23W</strain>
    </source>
</reference>
<dbReference type="Gene3D" id="3.30.1330.60">
    <property type="entry name" value="OmpA-like domain"/>
    <property type="match status" value="1"/>
</dbReference>
<accession>A0ABW7EYA2</accession>
<gene>
    <name evidence="3" type="ORF">ACG02S_25140</name>
</gene>
<dbReference type="RefSeq" id="WP_394473244.1">
    <property type="nucleotide sequence ID" value="NZ_JBIGHY010000018.1"/>
</dbReference>
<dbReference type="InterPro" id="IPR006665">
    <property type="entry name" value="OmpA-like"/>
</dbReference>
<protein>
    <submittedName>
        <fullName evidence="3">OmpA family protein</fullName>
    </submittedName>
</protein>
<evidence type="ECO:0000313" key="4">
    <source>
        <dbReference type="Proteomes" id="UP001606300"/>
    </source>
</evidence>
<sequence>MKNAQLLISENERLAQRTTAVLASVTAQRQWLATRTAAEPQPAGNSVYIVSFDFASTTFWLPTSEAQRLVNEARSAPFVAVRGRTDGTVDTAAERRIASQRASAVREFLVAAGIDPARIRTSYQPTGDHLADNSDAVGRALNRRVEIEIYRTAPVTTALPRPGR</sequence>
<dbReference type="InterPro" id="IPR036737">
    <property type="entry name" value="OmpA-like_sf"/>
</dbReference>
<dbReference type="PROSITE" id="PS51123">
    <property type="entry name" value="OMPA_2"/>
    <property type="match status" value="1"/>
</dbReference>
<dbReference type="SUPFAM" id="SSF103088">
    <property type="entry name" value="OmpA-like"/>
    <property type="match status" value="1"/>
</dbReference>
<dbReference type="Pfam" id="PF00691">
    <property type="entry name" value="OmpA"/>
    <property type="match status" value="1"/>
</dbReference>
<keyword evidence="4" id="KW-1185">Reference proteome</keyword>
<organism evidence="3 4">
    <name type="scientific">Pelomonas dachongensis</name>
    <dbReference type="NCBI Taxonomy" id="3299029"/>
    <lineage>
        <taxon>Bacteria</taxon>
        <taxon>Pseudomonadati</taxon>
        <taxon>Pseudomonadota</taxon>
        <taxon>Betaproteobacteria</taxon>
        <taxon>Burkholderiales</taxon>
        <taxon>Sphaerotilaceae</taxon>
        <taxon>Roseateles</taxon>
    </lineage>
</organism>
<evidence type="ECO:0000256" key="1">
    <source>
        <dbReference type="PROSITE-ProRule" id="PRU00473"/>
    </source>
</evidence>
<comment type="caution">
    <text evidence="3">The sequence shown here is derived from an EMBL/GenBank/DDBJ whole genome shotgun (WGS) entry which is preliminary data.</text>
</comment>
<dbReference type="EMBL" id="JBIGHY010000018">
    <property type="protein sequence ID" value="MFG6417185.1"/>
    <property type="molecule type" value="Genomic_DNA"/>
</dbReference>
<evidence type="ECO:0000259" key="2">
    <source>
        <dbReference type="PROSITE" id="PS51123"/>
    </source>
</evidence>
<keyword evidence="1" id="KW-0472">Membrane</keyword>
<name>A0ABW7EYA2_9BURK</name>